<dbReference type="Pfam" id="PF17957">
    <property type="entry name" value="Big_7"/>
    <property type="match status" value="4"/>
</dbReference>
<proteinExistence type="predicted"/>
<evidence type="ECO:0000313" key="3">
    <source>
        <dbReference type="Proteomes" id="UP000006695"/>
    </source>
</evidence>
<dbReference type="Proteomes" id="UP000006695">
    <property type="component" value="Chromosome"/>
</dbReference>
<dbReference type="RefSeq" id="WP_011939200.1">
    <property type="nucleotide sequence ID" value="NC_009483.1"/>
</dbReference>
<name>A5G3Y9_GEOUR</name>
<dbReference type="HOGENOM" id="CLU_406973_0_0_7"/>
<dbReference type="EMBL" id="CP000698">
    <property type="protein sequence ID" value="ABQ26507.1"/>
    <property type="molecule type" value="Genomic_DNA"/>
</dbReference>
<dbReference type="InterPro" id="IPR013783">
    <property type="entry name" value="Ig-like_fold"/>
</dbReference>
<organism evidence="2 3">
    <name type="scientific">Geotalea uraniireducens (strain Rf4)</name>
    <name type="common">Geobacter uraniireducens</name>
    <dbReference type="NCBI Taxonomy" id="351605"/>
    <lineage>
        <taxon>Bacteria</taxon>
        <taxon>Pseudomonadati</taxon>
        <taxon>Thermodesulfobacteriota</taxon>
        <taxon>Desulfuromonadia</taxon>
        <taxon>Geobacterales</taxon>
        <taxon>Geobacteraceae</taxon>
        <taxon>Geotalea</taxon>
    </lineage>
</organism>
<reference evidence="2 3" key="1">
    <citation type="submission" date="2007-05" db="EMBL/GenBank/DDBJ databases">
        <title>Complete sequence of Geobacter uraniireducens Rf4.</title>
        <authorList>
            <consortium name="US DOE Joint Genome Institute"/>
            <person name="Copeland A."/>
            <person name="Lucas S."/>
            <person name="Lapidus A."/>
            <person name="Barry K."/>
            <person name="Detter J.C."/>
            <person name="Glavina del Rio T."/>
            <person name="Hammon N."/>
            <person name="Israni S."/>
            <person name="Dalin E."/>
            <person name="Tice H."/>
            <person name="Pitluck S."/>
            <person name="Chertkov O."/>
            <person name="Brettin T."/>
            <person name="Bruce D."/>
            <person name="Han C."/>
            <person name="Schmutz J."/>
            <person name="Larimer F."/>
            <person name="Land M."/>
            <person name="Hauser L."/>
            <person name="Kyrpides N."/>
            <person name="Mikhailova N."/>
            <person name="Shelobolina E."/>
            <person name="Aklujkar M."/>
            <person name="Lovley D."/>
            <person name="Richardson P."/>
        </authorList>
    </citation>
    <scope>NUCLEOTIDE SEQUENCE [LARGE SCALE GENOMIC DNA]</scope>
    <source>
        <strain evidence="2 3">Rf4</strain>
    </source>
</reference>
<dbReference type="OrthoDB" id="5396422at2"/>
<dbReference type="PROSITE" id="PS50853">
    <property type="entry name" value="FN3"/>
    <property type="match status" value="1"/>
</dbReference>
<dbReference type="Gene3D" id="2.60.40.10">
    <property type="entry name" value="Immunoglobulins"/>
    <property type="match status" value="5"/>
</dbReference>
<dbReference type="Pfam" id="PF00041">
    <property type="entry name" value="fn3"/>
    <property type="match status" value="1"/>
</dbReference>
<dbReference type="SUPFAM" id="SSF49265">
    <property type="entry name" value="Fibronectin type III"/>
    <property type="match status" value="1"/>
</dbReference>
<feature type="domain" description="Fibronectin type-III" evidence="1">
    <location>
        <begin position="22"/>
        <end position="122"/>
    </location>
</feature>
<dbReference type="AlphaFoldDB" id="A5G3Y9"/>
<keyword evidence="3" id="KW-1185">Reference proteome</keyword>
<sequence>MSIGKATRKGHLVSKLFLVTIFLSAFFLAGQATCFATNVALQWNPNTDANLAGYKVYYQADSSTTPFNGTGSPMDVSNQTTATVSNLDPGRTYYFAVSAYDTSGVESSYSNIVTVPESVLPTVSLSYPANNTTASGTLSVTASAGDNVGVTKVEFYVNGVLNGTDTSTPYIYSWNTSSLAAGNYTLMAKAYDAAGNVDQSSNVSVTVVNDTTPPTVSLTAPGNNATVSGTVAITASAGDNVGVSKVEFYGNGVLLSAGNVAPYSYNWNTASVANGGYTLTAKVYDAAGNVGQSGNVTVTLNNTAADTMPPTVTTFTMPATSSSLTIPVTAFAATDNVGVTAYCVTSTNAATNCDWLSSSNTSFTFGSTGTKTAYAWAKDAAGKVSSSVSATVNILVSDTTPPTVSISSPAGNTNVSGTVTVSTSASDNVGVTRVEFYVNGVLQATDTASPYTVSWNATAVANGTYILTAKAYDAAGNVGQSGNVTVTVNSTAADTTPPTVTIFTMPATSSSLTIPVTAFAATDNVGVTAYCVTSTNAATNCDWLSSPNTSFTFGSTGTNTAYAWAKDATGKVSSSVSATVNILVSDTTPPTVSINSPAAGSRVRSNVTIKASASDNVGVTKMALYIDNVLKVTTSSNTLAWTWNTNSYARGSHVITVNAFDAANNMDTTSITVRK</sequence>
<accession>A5G3Y9</accession>
<protein>
    <submittedName>
        <fullName evidence="2">Fibronectin, type III domain protein</fullName>
    </submittedName>
</protein>
<dbReference type="CDD" id="cd00063">
    <property type="entry name" value="FN3"/>
    <property type="match status" value="1"/>
</dbReference>
<gene>
    <name evidence="2" type="ordered locus">Gura_2328</name>
</gene>
<dbReference type="KEGG" id="gur:Gura_2328"/>
<evidence type="ECO:0000259" key="1">
    <source>
        <dbReference type="PROSITE" id="PS50853"/>
    </source>
</evidence>
<dbReference type="InterPro" id="IPR036116">
    <property type="entry name" value="FN3_sf"/>
</dbReference>
<evidence type="ECO:0000313" key="2">
    <source>
        <dbReference type="EMBL" id="ABQ26507.1"/>
    </source>
</evidence>
<dbReference type="STRING" id="351605.Gura_2328"/>
<dbReference type="InterPro" id="IPR003961">
    <property type="entry name" value="FN3_dom"/>
</dbReference>